<dbReference type="Proteomes" id="UP000293162">
    <property type="component" value="Unassembled WGS sequence"/>
</dbReference>
<dbReference type="AlphaFoldDB" id="A0A4Q5LYA8"/>
<dbReference type="InterPro" id="IPR006175">
    <property type="entry name" value="YjgF/YER057c/UK114"/>
</dbReference>
<sequence length="126" mass="13867">MIIIQVADSPRPIGHYSHAIVSNGYVFTSGILPIRIKTSEKLPVDAAIEEQIAAVFDNLKQILEEAGSSLEKVVKTTIYIADGEHWGIVNQLYAGLFGSHRPARSIIPVKELHFGYKIELEAVAEL</sequence>
<dbReference type="NCBIfam" id="TIGR00004">
    <property type="entry name" value="Rid family detoxifying hydrolase"/>
    <property type="match status" value="1"/>
</dbReference>
<evidence type="ECO:0000313" key="2">
    <source>
        <dbReference type="EMBL" id="RYU94886.1"/>
    </source>
</evidence>
<dbReference type="PANTHER" id="PTHR11803:SF58">
    <property type="entry name" value="PROTEIN HMF1-RELATED"/>
    <property type="match status" value="1"/>
</dbReference>
<proteinExistence type="inferred from homology"/>
<evidence type="ECO:0000313" key="3">
    <source>
        <dbReference type="Proteomes" id="UP000293162"/>
    </source>
</evidence>
<reference evidence="2 3" key="1">
    <citation type="submission" date="2019-02" db="EMBL/GenBank/DDBJ databases">
        <title>Bacterial novel species Emticicia sp. 17J42-9 isolated from soil.</title>
        <authorList>
            <person name="Jung H.-Y."/>
        </authorList>
    </citation>
    <scope>NUCLEOTIDE SEQUENCE [LARGE SCALE GENOMIC DNA]</scope>
    <source>
        <strain evidence="2 3">17J42-9</strain>
    </source>
</reference>
<dbReference type="InterPro" id="IPR006056">
    <property type="entry name" value="RidA"/>
</dbReference>
<gene>
    <name evidence="2" type="ORF">EWM59_14440</name>
</gene>
<evidence type="ECO:0000256" key="1">
    <source>
        <dbReference type="ARBA" id="ARBA00010552"/>
    </source>
</evidence>
<dbReference type="CDD" id="cd00448">
    <property type="entry name" value="YjgF_YER057c_UK114_family"/>
    <property type="match status" value="1"/>
</dbReference>
<comment type="similarity">
    <text evidence="1">Belongs to the RutC family.</text>
</comment>
<dbReference type="OrthoDB" id="9803101at2"/>
<comment type="caution">
    <text evidence="2">The sequence shown here is derived from an EMBL/GenBank/DDBJ whole genome shotgun (WGS) entry which is preliminary data.</text>
</comment>
<dbReference type="InterPro" id="IPR035959">
    <property type="entry name" value="RutC-like_sf"/>
</dbReference>
<dbReference type="FunFam" id="3.30.1330.40:FF:000001">
    <property type="entry name" value="L-PSP family endoribonuclease"/>
    <property type="match status" value="1"/>
</dbReference>
<dbReference type="Gene3D" id="3.30.1330.40">
    <property type="entry name" value="RutC-like"/>
    <property type="match status" value="1"/>
</dbReference>
<keyword evidence="3" id="KW-1185">Reference proteome</keyword>
<dbReference type="SUPFAM" id="SSF55298">
    <property type="entry name" value="YjgF-like"/>
    <property type="match status" value="1"/>
</dbReference>
<dbReference type="Pfam" id="PF01042">
    <property type="entry name" value="Ribonuc_L-PSP"/>
    <property type="match status" value="1"/>
</dbReference>
<organism evidence="2 3">
    <name type="scientific">Emticicia agri</name>
    <dbReference type="NCBI Taxonomy" id="2492393"/>
    <lineage>
        <taxon>Bacteria</taxon>
        <taxon>Pseudomonadati</taxon>
        <taxon>Bacteroidota</taxon>
        <taxon>Cytophagia</taxon>
        <taxon>Cytophagales</taxon>
        <taxon>Leadbetterellaceae</taxon>
        <taxon>Emticicia</taxon>
    </lineage>
</organism>
<dbReference type="EMBL" id="SEWF01000020">
    <property type="protein sequence ID" value="RYU94886.1"/>
    <property type="molecule type" value="Genomic_DNA"/>
</dbReference>
<dbReference type="GO" id="GO:0005829">
    <property type="term" value="C:cytosol"/>
    <property type="evidence" value="ECO:0007669"/>
    <property type="project" value="TreeGrafter"/>
</dbReference>
<name>A0A4Q5LYA8_9BACT</name>
<accession>A0A4Q5LYA8</accession>
<dbReference type="RefSeq" id="WP_130021743.1">
    <property type="nucleotide sequence ID" value="NZ_SEWF01000020.1"/>
</dbReference>
<dbReference type="GO" id="GO:0019239">
    <property type="term" value="F:deaminase activity"/>
    <property type="evidence" value="ECO:0007669"/>
    <property type="project" value="TreeGrafter"/>
</dbReference>
<protein>
    <submittedName>
        <fullName evidence="2">RidA family protein</fullName>
    </submittedName>
</protein>
<dbReference type="PANTHER" id="PTHR11803">
    <property type="entry name" value="2-IMINOBUTANOATE/2-IMINOPROPANOATE DEAMINASE RIDA"/>
    <property type="match status" value="1"/>
</dbReference>